<feature type="region of interest" description="Disordered" evidence="1">
    <location>
        <begin position="62"/>
        <end position="147"/>
    </location>
</feature>
<feature type="compositionally biased region" description="Polar residues" evidence="1">
    <location>
        <begin position="76"/>
        <end position="87"/>
    </location>
</feature>
<proteinExistence type="predicted"/>
<dbReference type="EMBL" id="JACASF010000008">
    <property type="protein sequence ID" value="KAF6462248.1"/>
    <property type="molecule type" value="Genomic_DNA"/>
</dbReference>
<feature type="compositionally biased region" description="Basic and acidic residues" evidence="1">
    <location>
        <begin position="134"/>
        <end position="147"/>
    </location>
</feature>
<dbReference type="AlphaFoldDB" id="A0A7J8GQR7"/>
<feature type="compositionally biased region" description="Pro residues" evidence="1">
    <location>
        <begin position="96"/>
        <end position="105"/>
    </location>
</feature>
<keyword evidence="3" id="KW-1185">Reference proteome</keyword>
<gene>
    <name evidence="2" type="ORF">HJG59_011290</name>
</gene>
<organism evidence="2 3">
    <name type="scientific">Molossus molossus</name>
    <name type="common">Pallas' mastiff bat</name>
    <name type="synonym">Vespertilio molossus</name>
    <dbReference type="NCBI Taxonomy" id="27622"/>
    <lineage>
        <taxon>Eukaryota</taxon>
        <taxon>Metazoa</taxon>
        <taxon>Chordata</taxon>
        <taxon>Craniata</taxon>
        <taxon>Vertebrata</taxon>
        <taxon>Euteleostomi</taxon>
        <taxon>Mammalia</taxon>
        <taxon>Eutheria</taxon>
        <taxon>Laurasiatheria</taxon>
        <taxon>Chiroptera</taxon>
        <taxon>Yangochiroptera</taxon>
        <taxon>Molossidae</taxon>
        <taxon>Molossus</taxon>
    </lineage>
</organism>
<comment type="caution">
    <text evidence="2">The sequence shown here is derived from an EMBL/GenBank/DDBJ whole genome shotgun (WGS) entry which is preliminary data.</text>
</comment>
<evidence type="ECO:0000313" key="3">
    <source>
        <dbReference type="Proteomes" id="UP000550707"/>
    </source>
</evidence>
<reference evidence="2 3" key="1">
    <citation type="journal article" date="2020" name="Nature">
        <title>Six reference-quality genomes reveal evolution of bat adaptations.</title>
        <authorList>
            <person name="Jebb D."/>
            <person name="Huang Z."/>
            <person name="Pippel M."/>
            <person name="Hughes G.M."/>
            <person name="Lavrichenko K."/>
            <person name="Devanna P."/>
            <person name="Winkler S."/>
            <person name="Jermiin L.S."/>
            <person name="Skirmuntt E.C."/>
            <person name="Katzourakis A."/>
            <person name="Burkitt-Gray L."/>
            <person name="Ray D.A."/>
            <person name="Sullivan K.A.M."/>
            <person name="Roscito J.G."/>
            <person name="Kirilenko B.M."/>
            <person name="Davalos L.M."/>
            <person name="Corthals A.P."/>
            <person name="Power M.L."/>
            <person name="Jones G."/>
            <person name="Ransome R.D."/>
            <person name="Dechmann D.K.N."/>
            <person name="Locatelli A.G."/>
            <person name="Puechmaille S.J."/>
            <person name="Fedrigo O."/>
            <person name="Jarvis E.D."/>
            <person name="Hiller M."/>
            <person name="Vernes S.C."/>
            <person name="Myers E.W."/>
            <person name="Teeling E.C."/>
        </authorList>
    </citation>
    <scope>NUCLEOTIDE SEQUENCE [LARGE SCALE GENOMIC DNA]</scope>
    <source>
        <strain evidence="2">MMolMol1</strain>
        <tissue evidence="2">Muscle</tissue>
    </source>
</reference>
<protein>
    <submittedName>
        <fullName evidence="2">Uncharacterized protein</fullName>
    </submittedName>
</protein>
<evidence type="ECO:0000313" key="2">
    <source>
        <dbReference type="EMBL" id="KAF6462248.1"/>
    </source>
</evidence>
<dbReference type="InParanoid" id="A0A7J8GQR7"/>
<dbReference type="Proteomes" id="UP000550707">
    <property type="component" value="Unassembled WGS sequence"/>
</dbReference>
<accession>A0A7J8GQR7</accession>
<sequence length="147" mass="16456">MPRGLILEVGQGRLLTSHIKVKTGYIKADVFPYSWPAAPTPTRKVTPKNLILRHQEVLSTGRHRQEACSLNRPPTVVQQPAASRASSLGQGQQLPLPHPTTPPNPRCHRAHVPDHHSPWGAGEAEQAKPWGSKEQQEHVLSRKRDYW</sequence>
<evidence type="ECO:0000256" key="1">
    <source>
        <dbReference type="SAM" id="MobiDB-lite"/>
    </source>
</evidence>
<name>A0A7J8GQR7_MOLMO</name>